<sequence length="263" mass="27995">MDTQWIGYEKNDDVAWVTLNNPASMNALSGPMLEELDRVVDGLHGDADVRCVVITGAGRAFCAGGDLLGFKDDLAQPTTERFLAKLKFAQDVFDKIEALPMPVIAAVNGYAVAGGLELILCCDMILAAESARIGDGHARYGIIPGGGSSARLPRKIAANRANYMLLSAELVPATTLEQWGLVNRVTPDGELLEAAAKLSASIARHSPLGMRVIKDLLRTSMASTSAQAANAEIEAFKTYARSDDIAEGLSAFAEKRKPVFTGK</sequence>
<organism evidence="3 4">
    <name type="scientific">Pararobbsia silviterrae</name>
    <dbReference type="NCBI Taxonomy" id="1792498"/>
    <lineage>
        <taxon>Bacteria</taxon>
        <taxon>Pseudomonadati</taxon>
        <taxon>Pseudomonadota</taxon>
        <taxon>Betaproteobacteria</taxon>
        <taxon>Burkholderiales</taxon>
        <taxon>Burkholderiaceae</taxon>
        <taxon>Pararobbsia</taxon>
    </lineage>
</organism>
<dbReference type="AlphaFoldDB" id="A0A494XV03"/>
<proteinExistence type="inferred from homology"/>
<dbReference type="InterPro" id="IPR001753">
    <property type="entry name" value="Enoyl-CoA_hydra/iso"/>
</dbReference>
<dbReference type="EMBL" id="RBZU01000008">
    <property type="protein sequence ID" value="RKP51899.1"/>
    <property type="molecule type" value="Genomic_DNA"/>
</dbReference>
<dbReference type="PANTHER" id="PTHR11941:SF54">
    <property type="entry name" value="ENOYL-COA HYDRATASE, MITOCHONDRIAL"/>
    <property type="match status" value="1"/>
</dbReference>
<dbReference type="InterPro" id="IPR018376">
    <property type="entry name" value="Enoyl-CoA_hyd/isom_CS"/>
</dbReference>
<dbReference type="GO" id="GO:0003824">
    <property type="term" value="F:catalytic activity"/>
    <property type="evidence" value="ECO:0007669"/>
    <property type="project" value="InterPro"/>
</dbReference>
<comment type="caution">
    <text evidence="3">The sequence shown here is derived from an EMBL/GenBank/DDBJ whole genome shotgun (WGS) entry which is preliminary data.</text>
</comment>
<dbReference type="RefSeq" id="WP_121088302.1">
    <property type="nucleotide sequence ID" value="NZ_RBZU01000008.1"/>
</dbReference>
<protein>
    <submittedName>
        <fullName evidence="3">Enoyl-CoA hydratase</fullName>
    </submittedName>
</protein>
<evidence type="ECO:0000256" key="2">
    <source>
        <dbReference type="RuleBase" id="RU003707"/>
    </source>
</evidence>
<dbReference type="PROSITE" id="PS00166">
    <property type="entry name" value="ENOYL_COA_HYDRATASE"/>
    <property type="match status" value="1"/>
</dbReference>
<comment type="similarity">
    <text evidence="1 2">Belongs to the enoyl-CoA hydratase/isomerase family.</text>
</comment>
<dbReference type="InterPro" id="IPR029045">
    <property type="entry name" value="ClpP/crotonase-like_dom_sf"/>
</dbReference>
<dbReference type="Gene3D" id="3.90.226.10">
    <property type="entry name" value="2-enoyl-CoA Hydratase, Chain A, domain 1"/>
    <property type="match status" value="1"/>
</dbReference>
<dbReference type="SUPFAM" id="SSF52096">
    <property type="entry name" value="ClpP/crotonase"/>
    <property type="match status" value="1"/>
</dbReference>
<dbReference type="PANTHER" id="PTHR11941">
    <property type="entry name" value="ENOYL-COA HYDRATASE-RELATED"/>
    <property type="match status" value="1"/>
</dbReference>
<dbReference type="Proteomes" id="UP000270342">
    <property type="component" value="Unassembled WGS sequence"/>
</dbReference>
<name>A0A494XV03_9BURK</name>
<dbReference type="Pfam" id="PF00378">
    <property type="entry name" value="ECH_1"/>
    <property type="match status" value="1"/>
</dbReference>
<dbReference type="GO" id="GO:0006635">
    <property type="term" value="P:fatty acid beta-oxidation"/>
    <property type="evidence" value="ECO:0007669"/>
    <property type="project" value="TreeGrafter"/>
</dbReference>
<keyword evidence="4" id="KW-1185">Reference proteome</keyword>
<dbReference type="OrthoDB" id="8524220at2"/>
<evidence type="ECO:0000256" key="1">
    <source>
        <dbReference type="ARBA" id="ARBA00005254"/>
    </source>
</evidence>
<gene>
    <name evidence="3" type="ORF">D7S86_18315</name>
</gene>
<evidence type="ECO:0000313" key="3">
    <source>
        <dbReference type="EMBL" id="RKP51899.1"/>
    </source>
</evidence>
<reference evidence="3 4" key="1">
    <citation type="submission" date="2018-10" db="EMBL/GenBank/DDBJ databases">
        <title>Robbsia sp. DHC34, isolated from soil.</title>
        <authorList>
            <person name="Gao Z.-H."/>
            <person name="Qiu L.-H."/>
        </authorList>
    </citation>
    <scope>NUCLEOTIDE SEQUENCE [LARGE SCALE GENOMIC DNA]</scope>
    <source>
        <strain evidence="3 4">DHC34</strain>
    </source>
</reference>
<evidence type="ECO:0000313" key="4">
    <source>
        <dbReference type="Proteomes" id="UP000270342"/>
    </source>
</evidence>
<accession>A0A494XV03</accession>
<dbReference type="CDD" id="cd06558">
    <property type="entry name" value="crotonase-like"/>
    <property type="match status" value="1"/>
</dbReference>